<feature type="compositionally biased region" description="Polar residues" evidence="4">
    <location>
        <begin position="850"/>
        <end position="873"/>
    </location>
</feature>
<dbReference type="PANTHER" id="PTHR46170">
    <property type="entry name" value="GATOR COMPLEX PROTEIN WDR59"/>
    <property type="match status" value="1"/>
</dbReference>
<dbReference type="PROSITE" id="PS50294">
    <property type="entry name" value="WD_REPEATS_REGION"/>
    <property type="match status" value="1"/>
</dbReference>
<reference evidence="6 7" key="2">
    <citation type="journal article" date="2012" name="PLoS Pathog.">
        <title>Diverse lifestyles and strategies of plant pathogenesis encoded in the genomes of eighteen Dothideomycetes fungi.</title>
        <authorList>
            <person name="Ohm R.A."/>
            <person name="Feau N."/>
            <person name="Henrissat B."/>
            <person name="Schoch C.L."/>
            <person name="Horwitz B.A."/>
            <person name="Barry K.W."/>
            <person name="Condon B.J."/>
            <person name="Copeland A.C."/>
            <person name="Dhillon B."/>
            <person name="Glaser F."/>
            <person name="Hesse C.N."/>
            <person name="Kosti I."/>
            <person name="LaButti K."/>
            <person name="Lindquist E.A."/>
            <person name="Lucas S."/>
            <person name="Salamov A.A."/>
            <person name="Bradshaw R.E."/>
            <person name="Ciuffetti L."/>
            <person name="Hamelin R.C."/>
            <person name="Kema G.H.J."/>
            <person name="Lawrence C."/>
            <person name="Scott J.A."/>
            <person name="Spatafora J.W."/>
            <person name="Turgeon B.G."/>
            <person name="de Wit P.J.G.M."/>
            <person name="Zhong S."/>
            <person name="Goodwin S.B."/>
            <person name="Grigoriev I.V."/>
        </authorList>
    </citation>
    <scope>NUCLEOTIDE SEQUENCE [LARGE SCALE GENOMIC DNA]</scope>
    <source>
        <strain evidence="7">NZE10 / CBS 128990</strain>
    </source>
</reference>
<dbReference type="InterPro" id="IPR015943">
    <property type="entry name" value="WD40/YVTN_repeat-like_dom_sf"/>
</dbReference>
<accession>N1Q1J9</accession>
<dbReference type="GO" id="GO:1904263">
    <property type="term" value="P:positive regulation of TORC1 signaling"/>
    <property type="evidence" value="ECO:0007669"/>
    <property type="project" value="TreeGrafter"/>
</dbReference>
<dbReference type="Pfam" id="PF17120">
    <property type="entry name" value="zf-RING_16"/>
    <property type="match status" value="1"/>
</dbReference>
<feature type="domain" description="WDR59/RTC1-like RING zinc finger" evidence="5">
    <location>
        <begin position="1085"/>
        <end position="1135"/>
    </location>
</feature>
<dbReference type="PANTHER" id="PTHR46170:SF1">
    <property type="entry name" value="GATOR COMPLEX PROTEIN WDR59"/>
    <property type="match status" value="1"/>
</dbReference>
<gene>
    <name evidence="6" type="ORF">DOTSEDRAFT_141632</name>
</gene>
<dbReference type="eggNOG" id="KOG0309">
    <property type="taxonomic scope" value="Eukaryota"/>
</dbReference>
<feature type="compositionally biased region" description="Polar residues" evidence="4">
    <location>
        <begin position="934"/>
        <end position="948"/>
    </location>
</feature>
<dbReference type="InterPro" id="IPR036322">
    <property type="entry name" value="WD40_repeat_dom_sf"/>
</dbReference>
<evidence type="ECO:0000256" key="3">
    <source>
        <dbReference type="PROSITE-ProRule" id="PRU00221"/>
    </source>
</evidence>
<proteinExistence type="predicted"/>
<feature type="compositionally biased region" description="Basic and acidic residues" evidence="4">
    <location>
        <begin position="1"/>
        <end position="17"/>
    </location>
</feature>
<evidence type="ECO:0000259" key="5">
    <source>
        <dbReference type="Pfam" id="PF17120"/>
    </source>
</evidence>
<feature type="compositionally biased region" description="Polar residues" evidence="4">
    <location>
        <begin position="813"/>
        <end position="823"/>
    </location>
</feature>
<feature type="region of interest" description="Disordered" evidence="4">
    <location>
        <begin position="1"/>
        <end position="27"/>
    </location>
</feature>
<dbReference type="Proteomes" id="UP000016933">
    <property type="component" value="Unassembled WGS sequence"/>
</dbReference>
<feature type="repeat" description="WD" evidence="3">
    <location>
        <begin position="95"/>
        <end position="131"/>
    </location>
</feature>
<dbReference type="AlphaFoldDB" id="N1Q1J9"/>
<dbReference type="InterPro" id="IPR049567">
    <property type="entry name" value="WDR59-like"/>
</dbReference>
<evidence type="ECO:0000256" key="4">
    <source>
        <dbReference type="SAM" id="MobiDB-lite"/>
    </source>
</evidence>
<protein>
    <recommendedName>
        <fullName evidence="5">WDR59/RTC1-like RING zinc finger domain-containing protein</fullName>
    </recommendedName>
</protein>
<sequence length="1184" mass="128558">MDYRDASNKDQTDHGDDSDFAVNSEYVASPGPDGIVVRKISADKCDEYTVRYQPGHPRCRPVLTLNPLRLSLLAAANGPQVLVFDVEKRRARHVLTGNGRVVTCIVWAQDDPRTLATGTADGAICIWSLRTPSRPLYQLRGIHSPCHALALRSDDWHYLAASQEGFVSTWNVAHSRPIAVFKQQSTKPKVFRWSQNSRGTILSVSSEGTVELLRVPNTPDLASLTRSASIHETLDDEEEAQWLHTDKGGVSLLATFKVGYNIKQASAFGRHGLVVLPCQSTTLYFYASGTDHRELIELWRLHADVLIDNFVTISHNNAANVLVSYRTSAQSYSVPVQVLDSMGWEIERKTNAQMAVREGATKPSRVAKGTMTAAPCVRVRTISPHSPVHSAMTAAAGKPSAKPQKSVQKKPVKADEALSAIPATRAMTSSLELPKDSNTDGEENNSPMPFLSPSIPARKVSPAPIFTPLDESVHLPPPRAYFDSISTMATNDNDSDSDDETLAADIQGSNSYLPGSVNVPLPRSCGAAFAANGQLLTFFPTKYDDHMELLPQLGETDRSTGHEVAITRLFPSFGNLASSSPGRDSVLDADVDSKAEPDMPRFAIQPSSFDSRRSWKLKTSAAKASPGAFLGEGSVNIAVHHLEELTPTRKSLAARYGMLRDDAESVGDLCRENARSAEFEELSTTADLWRLLGLILESPGTQESLYQNRHFGSHESAGYGGLESPADALVDSRAVKLPGNMAKLTPFSYHPLGKAWAIARLFAQAEALASIQLLAHMSAVLTQAAERQLRVATKSRQNPATQSVAEFKRSPNHETASVVSTSFPPGIPILRNHSNRSGHSTESPRKRHGSQASSRNTSQPGTPYIDSSNSTSPLPLPALPRQSSRLTASGSVSPEHSRNSFSIAAKNYAASIAEKLSSYGSSPPTKRLGASPGNELSTSLPDRSTGSWSKTVSFASNLGAVRTDRRSLSLAQEDDDYDSDRTVDDSLPHTPKQSGISVIFKSKNENFFGEEPSPTPEPLLSEGLALRCHYWRQCYAAQLRSWDMLLEATELEKIGTSHKLSTEVVDHTSHDTIMPAAATGRPFVECSICFCLVQAAEQLCPSCLHVAHPACLEGIMADVEAEDFTCPTGCGCQCAVVDVTSVHFDRGDGGTQDGVMEGFAVRRKFSLTDPLRLRQFDYSRGDSW</sequence>
<dbReference type="SUPFAM" id="SSF50978">
    <property type="entry name" value="WD40 repeat-like"/>
    <property type="match status" value="1"/>
</dbReference>
<dbReference type="GO" id="GO:0005774">
    <property type="term" value="C:vacuolar membrane"/>
    <property type="evidence" value="ECO:0007669"/>
    <property type="project" value="TreeGrafter"/>
</dbReference>
<dbReference type="InterPro" id="IPR049566">
    <property type="entry name" value="WDR59_RTC1-like_RING_Znf"/>
</dbReference>
<dbReference type="EMBL" id="KB446535">
    <property type="protein sequence ID" value="EME48525.1"/>
    <property type="molecule type" value="Genomic_DNA"/>
</dbReference>
<dbReference type="HOGENOM" id="CLU_272267_0_0_1"/>
<feature type="region of interest" description="Disordered" evidence="4">
    <location>
        <begin position="387"/>
        <end position="456"/>
    </location>
</feature>
<keyword evidence="1 3" id="KW-0853">WD repeat</keyword>
<dbReference type="OrthoDB" id="311712at2759"/>
<feature type="region of interest" description="Disordered" evidence="4">
    <location>
        <begin position="917"/>
        <end position="948"/>
    </location>
</feature>
<feature type="region of interest" description="Disordered" evidence="4">
    <location>
        <begin position="792"/>
        <end position="898"/>
    </location>
</feature>
<dbReference type="STRING" id="675120.N1Q1J9"/>
<organism evidence="6 7">
    <name type="scientific">Dothistroma septosporum (strain NZE10 / CBS 128990)</name>
    <name type="common">Red band needle blight fungus</name>
    <name type="synonym">Mycosphaerella pini</name>
    <dbReference type="NCBI Taxonomy" id="675120"/>
    <lineage>
        <taxon>Eukaryota</taxon>
        <taxon>Fungi</taxon>
        <taxon>Dikarya</taxon>
        <taxon>Ascomycota</taxon>
        <taxon>Pezizomycotina</taxon>
        <taxon>Dothideomycetes</taxon>
        <taxon>Dothideomycetidae</taxon>
        <taxon>Mycosphaerellales</taxon>
        <taxon>Mycosphaerellaceae</taxon>
        <taxon>Dothistroma</taxon>
    </lineage>
</organism>
<dbReference type="GO" id="GO:0035859">
    <property type="term" value="C:Seh1-associated complex"/>
    <property type="evidence" value="ECO:0007669"/>
    <property type="project" value="TreeGrafter"/>
</dbReference>
<dbReference type="GO" id="GO:0034198">
    <property type="term" value="P:cellular response to amino acid starvation"/>
    <property type="evidence" value="ECO:0007669"/>
    <property type="project" value="TreeGrafter"/>
</dbReference>
<dbReference type="GO" id="GO:0035591">
    <property type="term" value="F:signaling adaptor activity"/>
    <property type="evidence" value="ECO:0007669"/>
    <property type="project" value="TreeGrafter"/>
</dbReference>
<name>N1Q1J9_DOTSN</name>
<evidence type="ECO:0000313" key="6">
    <source>
        <dbReference type="EMBL" id="EME48525.1"/>
    </source>
</evidence>
<dbReference type="Gene3D" id="2.130.10.10">
    <property type="entry name" value="YVTN repeat-like/Quinoprotein amine dehydrogenase"/>
    <property type="match status" value="1"/>
</dbReference>
<evidence type="ECO:0000256" key="1">
    <source>
        <dbReference type="ARBA" id="ARBA00022574"/>
    </source>
</evidence>
<keyword evidence="2" id="KW-0677">Repeat</keyword>
<evidence type="ECO:0000256" key="2">
    <source>
        <dbReference type="ARBA" id="ARBA00022737"/>
    </source>
</evidence>
<dbReference type="PROSITE" id="PS50082">
    <property type="entry name" value="WD_REPEATS_2"/>
    <property type="match status" value="1"/>
</dbReference>
<reference evidence="7" key="1">
    <citation type="journal article" date="2012" name="PLoS Genet.">
        <title>The genomes of the fungal plant pathogens Cladosporium fulvum and Dothistroma septosporum reveal adaptation to different hosts and lifestyles but also signatures of common ancestry.</title>
        <authorList>
            <person name="de Wit P.J.G.M."/>
            <person name="van der Burgt A."/>
            <person name="Oekmen B."/>
            <person name="Stergiopoulos I."/>
            <person name="Abd-Elsalam K.A."/>
            <person name="Aerts A.L."/>
            <person name="Bahkali A.H."/>
            <person name="Beenen H.G."/>
            <person name="Chettri P."/>
            <person name="Cox M.P."/>
            <person name="Datema E."/>
            <person name="de Vries R.P."/>
            <person name="Dhillon B."/>
            <person name="Ganley A.R."/>
            <person name="Griffiths S.A."/>
            <person name="Guo Y."/>
            <person name="Hamelin R.C."/>
            <person name="Henrissat B."/>
            <person name="Kabir M.S."/>
            <person name="Jashni M.K."/>
            <person name="Kema G."/>
            <person name="Klaubauf S."/>
            <person name="Lapidus A."/>
            <person name="Levasseur A."/>
            <person name="Lindquist E."/>
            <person name="Mehrabi R."/>
            <person name="Ohm R.A."/>
            <person name="Owen T.J."/>
            <person name="Salamov A."/>
            <person name="Schwelm A."/>
            <person name="Schijlen E."/>
            <person name="Sun H."/>
            <person name="van den Burg H.A."/>
            <person name="van Ham R.C.H.J."/>
            <person name="Zhang S."/>
            <person name="Goodwin S.B."/>
            <person name="Grigoriev I.V."/>
            <person name="Collemare J."/>
            <person name="Bradshaw R.E."/>
        </authorList>
    </citation>
    <scope>NUCLEOTIDE SEQUENCE [LARGE SCALE GENOMIC DNA]</scope>
    <source>
        <strain evidence="7">NZE10 / CBS 128990</strain>
    </source>
</reference>
<keyword evidence="7" id="KW-1185">Reference proteome</keyword>
<feature type="compositionally biased region" description="Polar residues" evidence="4">
    <location>
        <begin position="881"/>
        <end position="898"/>
    </location>
</feature>
<dbReference type="SMART" id="SM00320">
    <property type="entry name" value="WD40"/>
    <property type="match status" value="3"/>
</dbReference>
<dbReference type="InterPro" id="IPR001680">
    <property type="entry name" value="WD40_rpt"/>
</dbReference>
<feature type="compositionally biased region" description="Polar residues" evidence="4">
    <location>
        <begin position="794"/>
        <end position="804"/>
    </location>
</feature>
<dbReference type="OMA" id="ICIWSLR"/>
<feature type="region of interest" description="Disordered" evidence="4">
    <location>
        <begin position="966"/>
        <end position="991"/>
    </location>
</feature>
<evidence type="ECO:0000313" key="7">
    <source>
        <dbReference type="Proteomes" id="UP000016933"/>
    </source>
</evidence>